<evidence type="ECO:0000256" key="1">
    <source>
        <dbReference type="SAM" id="MobiDB-lite"/>
    </source>
</evidence>
<feature type="compositionally biased region" description="Basic and acidic residues" evidence="1">
    <location>
        <begin position="367"/>
        <end position="381"/>
    </location>
</feature>
<organism evidence="3 4">
    <name type="scientific">Streptomyces tauricus</name>
    <dbReference type="NCBI Taxonomy" id="68274"/>
    <lineage>
        <taxon>Bacteria</taxon>
        <taxon>Bacillati</taxon>
        <taxon>Actinomycetota</taxon>
        <taxon>Actinomycetes</taxon>
        <taxon>Kitasatosporales</taxon>
        <taxon>Streptomycetaceae</taxon>
        <taxon>Streptomyces</taxon>
        <taxon>Streptomyces aurantiacus group</taxon>
    </lineage>
</organism>
<feature type="domain" description="Transposase IS701-like DDE" evidence="2">
    <location>
        <begin position="23"/>
        <end position="264"/>
    </location>
</feature>
<sequence>MTSRRPCPSAPGPLEEYAARFDDVFATLAQRRGFRECLVGLLGPRDRNKTITCLAGAEPVDGAGGSAVQRLQFFLSGSTWNAETVNDRRLHLLRTHEATAPHGAGVIVIDDSGDRKAGTETAHVGRQWLGRLGKTDNGIVTVTTVWTDGRIYYPLHAQPYTPAHHFDRGRADPAFRTEPQISAALAVRGKEAGFACRAVVADCAYSTSDDWYFALCDADLPYVVALGPHCGTWARTDEPHTPLDAAHALDGTDPEHPGDWTPVERHFRDGHTETWWAADARLGGYGPHSPCRLIVATTDPGTLPEKATWYLTTSLPPPGCRARRHQRPSAGRPRRDRPPLRAAAVDRAGLQTDQGRTRLGRLSGPLRCRDPAPPDSGELRVHLLLGPVVRPTRPTGRHRAGSLPRRPAREGEPSHTTSPKCPAGPGHCVPCGPGSLRPPPCTAGGVPGPTRTHHPNSRPSSMRLPRADPLISTAGFNELPVSTSGCCWRG</sequence>
<evidence type="ECO:0000313" key="4">
    <source>
        <dbReference type="Proteomes" id="UP001432166"/>
    </source>
</evidence>
<dbReference type="InterPro" id="IPR039365">
    <property type="entry name" value="IS701-like"/>
</dbReference>
<feature type="region of interest" description="Disordered" evidence="1">
    <location>
        <begin position="314"/>
        <end position="426"/>
    </location>
</feature>
<evidence type="ECO:0000313" key="3">
    <source>
        <dbReference type="EMBL" id="WTP47948.1"/>
    </source>
</evidence>
<gene>
    <name evidence="3" type="ORF">OG288_06210</name>
</gene>
<name>A0ABZ1JC26_9ACTN</name>
<feature type="compositionally biased region" description="Basic residues" evidence="1">
    <location>
        <begin position="321"/>
        <end position="335"/>
    </location>
</feature>
<dbReference type="EMBL" id="CP108133">
    <property type="protein sequence ID" value="WTP47948.1"/>
    <property type="molecule type" value="Genomic_DNA"/>
</dbReference>
<dbReference type="Pfam" id="PF13546">
    <property type="entry name" value="DDE_5"/>
    <property type="match status" value="1"/>
</dbReference>
<evidence type="ECO:0000259" key="2">
    <source>
        <dbReference type="Pfam" id="PF13546"/>
    </source>
</evidence>
<reference evidence="3" key="1">
    <citation type="submission" date="2022-10" db="EMBL/GenBank/DDBJ databases">
        <title>The complete genomes of actinobacterial strains from the NBC collection.</title>
        <authorList>
            <person name="Joergensen T.S."/>
            <person name="Alvarez Arevalo M."/>
            <person name="Sterndorff E.B."/>
            <person name="Faurdal D."/>
            <person name="Vuksanovic O."/>
            <person name="Mourched A.-S."/>
            <person name="Charusanti P."/>
            <person name="Shaw S."/>
            <person name="Blin K."/>
            <person name="Weber T."/>
        </authorList>
    </citation>
    <scope>NUCLEOTIDE SEQUENCE</scope>
    <source>
        <strain evidence="3">NBC_00189</strain>
    </source>
</reference>
<dbReference type="PANTHER" id="PTHR33627">
    <property type="entry name" value="TRANSPOSASE"/>
    <property type="match status" value="1"/>
</dbReference>
<keyword evidence="4" id="KW-1185">Reference proteome</keyword>
<protein>
    <submittedName>
        <fullName evidence="3">Transposase</fullName>
    </submittedName>
</protein>
<proteinExistence type="predicted"/>
<dbReference type="PANTHER" id="PTHR33627:SF1">
    <property type="entry name" value="TRANSPOSASE"/>
    <property type="match status" value="1"/>
</dbReference>
<feature type="region of interest" description="Disordered" evidence="1">
    <location>
        <begin position="442"/>
        <end position="465"/>
    </location>
</feature>
<dbReference type="Proteomes" id="UP001432166">
    <property type="component" value="Chromosome"/>
</dbReference>
<dbReference type="InterPro" id="IPR038721">
    <property type="entry name" value="IS701-like_DDE_dom"/>
</dbReference>
<accession>A0ABZ1JC26</accession>